<feature type="transmembrane region" description="Helical" evidence="7">
    <location>
        <begin position="166"/>
        <end position="184"/>
    </location>
</feature>
<feature type="transmembrane region" description="Helical" evidence="7">
    <location>
        <begin position="382"/>
        <end position="406"/>
    </location>
</feature>
<sequence>MKLVSETAVLGVPPHASLPTFTRQDRMVRDCVLPDHKATRNLPNSSSTSTQDSLGVNCSQQLSRRKPVLRRPPSQIETMFGRSKHGATPLPVAQIAVLMAVRLAEPIAYNVIFPFVNQMVEELGVTDNPDRVGFYSGLVESVFAFVQFFTVYHWAKMSDKIGRKPVLLLGLTGVAISGSLFGLAKSFWAMIVFRSLSGALNGNVAVIKAAIGDITDDSNSTEAFAMYGLTWIVGTMIGNAMGGTLSHPYERLPNWFGSFTLLQEYPFLLRKSLSSRLIGILFSLLFYHESLPGLATPHRPALFPLHIDTGLSRLSSSLPSPFSPFSRSPASHKRQASMASLVSESETLVDSEGTQELLGKSRDGHGGEWTFPELMRFKKVRVMVATQFLNSFMQGAWGAAVLLFFFDRHNGLGMSASAIGLSLALNGLWTILCQILLLSRIRRWFGISMGYKVLSAGWPLIWLILPFLRNVLVATETPLPPPEDDQYTHPLLYPETRGWPTAICVNLYLSLASIVAISSSLLMAVVNYSSPDRTALGAINGISTAAGCMARVIGPSSVSALFAISMDGQVMHGRLWWVVMLGSSLINLGVCCLLENDASGSTYLPKDIEEGLDVEMGGVSPSAGPGGTGERVG</sequence>
<keyword evidence="5 7" id="KW-0472">Membrane</keyword>
<feature type="transmembrane region" description="Helical" evidence="7">
    <location>
        <begin position="574"/>
        <end position="594"/>
    </location>
</feature>
<keyword evidence="3 7" id="KW-0812">Transmembrane</keyword>
<comment type="caution">
    <text evidence="9">The sequence shown here is derived from an EMBL/GenBank/DDBJ whole genome shotgun (WGS) entry which is preliminary data.</text>
</comment>
<feature type="region of interest" description="Disordered" evidence="6">
    <location>
        <begin position="35"/>
        <end position="57"/>
    </location>
</feature>
<name>A0A5D3AYN8_9TREE</name>
<dbReference type="PROSITE" id="PS50850">
    <property type="entry name" value="MFS"/>
    <property type="match status" value="1"/>
</dbReference>
<dbReference type="SUPFAM" id="SSF103473">
    <property type="entry name" value="MFS general substrate transporter"/>
    <property type="match status" value="1"/>
</dbReference>
<dbReference type="InterPro" id="IPR011701">
    <property type="entry name" value="MFS"/>
</dbReference>
<dbReference type="InterPro" id="IPR036259">
    <property type="entry name" value="MFS_trans_sf"/>
</dbReference>
<dbReference type="InterPro" id="IPR001958">
    <property type="entry name" value="Tet-R_TetA/multi-R_MdtG-like"/>
</dbReference>
<evidence type="ECO:0000313" key="9">
    <source>
        <dbReference type="EMBL" id="TYJ55379.1"/>
    </source>
</evidence>
<feature type="transmembrane region" description="Helical" evidence="7">
    <location>
        <begin position="507"/>
        <end position="528"/>
    </location>
</feature>
<evidence type="ECO:0000256" key="1">
    <source>
        <dbReference type="ARBA" id="ARBA00004141"/>
    </source>
</evidence>
<feature type="transmembrane region" description="Helical" evidence="7">
    <location>
        <begin position="535"/>
        <end position="554"/>
    </location>
</feature>
<organism evidence="9 10">
    <name type="scientific">Cryptococcus floricola</name>
    <dbReference type="NCBI Taxonomy" id="2591691"/>
    <lineage>
        <taxon>Eukaryota</taxon>
        <taxon>Fungi</taxon>
        <taxon>Dikarya</taxon>
        <taxon>Basidiomycota</taxon>
        <taxon>Agaricomycotina</taxon>
        <taxon>Tremellomycetes</taxon>
        <taxon>Tremellales</taxon>
        <taxon>Cryptococcaceae</taxon>
        <taxon>Cryptococcus</taxon>
    </lineage>
</organism>
<dbReference type="Gene3D" id="1.20.1250.20">
    <property type="entry name" value="MFS general substrate transporter like domains"/>
    <property type="match status" value="1"/>
</dbReference>
<evidence type="ECO:0000313" key="10">
    <source>
        <dbReference type="Proteomes" id="UP000322245"/>
    </source>
</evidence>
<dbReference type="EMBL" id="NIDF01000040">
    <property type="protein sequence ID" value="TYJ55379.1"/>
    <property type="molecule type" value="Genomic_DNA"/>
</dbReference>
<evidence type="ECO:0000256" key="3">
    <source>
        <dbReference type="ARBA" id="ARBA00022692"/>
    </source>
</evidence>
<dbReference type="CDD" id="cd17330">
    <property type="entry name" value="MFS_SLC46_TetA_like"/>
    <property type="match status" value="1"/>
</dbReference>
<proteinExistence type="predicted"/>
<gene>
    <name evidence="9" type="ORF">B9479_003882</name>
</gene>
<dbReference type="Pfam" id="PF07690">
    <property type="entry name" value="MFS_1"/>
    <property type="match status" value="1"/>
</dbReference>
<dbReference type="GO" id="GO:0022857">
    <property type="term" value="F:transmembrane transporter activity"/>
    <property type="evidence" value="ECO:0007669"/>
    <property type="project" value="InterPro"/>
</dbReference>
<feature type="transmembrane region" description="Helical" evidence="7">
    <location>
        <begin position="223"/>
        <end position="247"/>
    </location>
</feature>
<evidence type="ECO:0000256" key="5">
    <source>
        <dbReference type="ARBA" id="ARBA00023136"/>
    </source>
</evidence>
<feature type="transmembrane region" description="Helical" evidence="7">
    <location>
        <begin position="450"/>
        <end position="468"/>
    </location>
</feature>
<evidence type="ECO:0000259" key="8">
    <source>
        <dbReference type="PROSITE" id="PS50850"/>
    </source>
</evidence>
<feature type="transmembrane region" description="Helical" evidence="7">
    <location>
        <begin position="132"/>
        <end position="154"/>
    </location>
</feature>
<dbReference type="PRINTS" id="PR01035">
    <property type="entry name" value="TCRTETA"/>
</dbReference>
<evidence type="ECO:0000256" key="6">
    <source>
        <dbReference type="SAM" id="MobiDB-lite"/>
    </source>
</evidence>
<reference evidence="9 10" key="1">
    <citation type="submission" date="2017-05" db="EMBL/GenBank/DDBJ databases">
        <title>The Genome Sequence of Tsuchiyaea wingfieldii DSM 27421.</title>
        <authorList>
            <person name="Cuomo C."/>
            <person name="Passer A."/>
            <person name="Billmyre B."/>
            <person name="Heitman J."/>
        </authorList>
    </citation>
    <scope>NUCLEOTIDE SEQUENCE [LARGE SCALE GENOMIC DNA]</scope>
    <source>
        <strain evidence="9 10">DSM 27421</strain>
    </source>
</reference>
<accession>A0A5D3AYN8</accession>
<feature type="compositionally biased region" description="Polar residues" evidence="6">
    <location>
        <begin position="41"/>
        <end position="57"/>
    </location>
</feature>
<evidence type="ECO:0000256" key="7">
    <source>
        <dbReference type="SAM" id="Phobius"/>
    </source>
</evidence>
<dbReference type="AlphaFoldDB" id="A0A5D3AYN8"/>
<dbReference type="PANTHER" id="PTHR23504:SF15">
    <property type="entry name" value="MAJOR FACILITATOR SUPERFAMILY (MFS) PROFILE DOMAIN-CONTAINING PROTEIN"/>
    <property type="match status" value="1"/>
</dbReference>
<keyword evidence="2" id="KW-0813">Transport</keyword>
<evidence type="ECO:0000256" key="2">
    <source>
        <dbReference type="ARBA" id="ARBA00022448"/>
    </source>
</evidence>
<dbReference type="Proteomes" id="UP000322245">
    <property type="component" value="Unassembled WGS sequence"/>
</dbReference>
<keyword evidence="4 7" id="KW-1133">Transmembrane helix</keyword>
<dbReference type="PANTHER" id="PTHR23504">
    <property type="entry name" value="MAJOR FACILITATOR SUPERFAMILY DOMAIN-CONTAINING PROTEIN 10"/>
    <property type="match status" value="1"/>
</dbReference>
<dbReference type="GO" id="GO:0016020">
    <property type="term" value="C:membrane"/>
    <property type="evidence" value="ECO:0007669"/>
    <property type="project" value="UniProtKB-SubCell"/>
</dbReference>
<feature type="transmembrane region" description="Helical" evidence="7">
    <location>
        <begin position="418"/>
        <end position="438"/>
    </location>
</feature>
<comment type="subcellular location">
    <subcellularLocation>
        <location evidence="1">Membrane</location>
        <topology evidence="1">Multi-pass membrane protein</topology>
    </subcellularLocation>
</comment>
<keyword evidence="10" id="KW-1185">Reference proteome</keyword>
<dbReference type="InterPro" id="IPR020846">
    <property type="entry name" value="MFS_dom"/>
</dbReference>
<feature type="domain" description="Major facilitator superfamily (MFS) profile" evidence="8">
    <location>
        <begin position="94"/>
        <end position="599"/>
    </location>
</feature>
<evidence type="ECO:0000256" key="4">
    <source>
        <dbReference type="ARBA" id="ARBA00022989"/>
    </source>
</evidence>
<protein>
    <recommendedName>
        <fullName evidence="8">Major facilitator superfamily (MFS) profile domain-containing protein</fullName>
    </recommendedName>
</protein>